<proteinExistence type="predicted"/>
<dbReference type="RefSeq" id="WP_184596918.1">
    <property type="nucleotide sequence ID" value="NZ_JACHLI010000040.1"/>
</dbReference>
<dbReference type="Proteomes" id="UP000566995">
    <property type="component" value="Unassembled WGS sequence"/>
</dbReference>
<organism evidence="1 2">
    <name type="scientific">Pseudomonas nitroreducens</name>
    <dbReference type="NCBI Taxonomy" id="46680"/>
    <lineage>
        <taxon>Bacteria</taxon>
        <taxon>Pseudomonadati</taxon>
        <taxon>Pseudomonadota</taxon>
        <taxon>Gammaproteobacteria</taxon>
        <taxon>Pseudomonadales</taxon>
        <taxon>Pseudomonadaceae</taxon>
        <taxon>Pseudomonas</taxon>
    </lineage>
</organism>
<reference evidence="1 2" key="1">
    <citation type="submission" date="2020-08" db="EMBL/GenBank/DDBJ databases">
        <title>Functional genomics of gut bacteria from endangered species of beetles.</title>
        <authorList>
            <person name="Carlos-Shanley C."/>
        </authorList>
    </citation>
    <scope>NUCLEOTIDE SEQUENCE [LARGE SCALE GENOMIC DNA]</scope>
    <source>
        <strain evidence="1 2">S00179</strain>
    </source>
</reference>
<evidence type="ECO:0000313" key="2">
    <source>
        <dbReference type="Proteomes" id="UP000566995"/>
    </source>
</evidence>
<comment type="caution">
    <text evidence="1">The sequence shown here is derived from an EMBL/GenBank/DDBJ whole genome shotgun (WGS) entry which is preliminary data.</text>
</comment>
<accession>A0A7W7P468</accession>
<protein>
    <submittedName>
        <fullName evidence="1">Uncharacterized protein</fullName>
    </submittedName>
</protein>
<gene>
    <name evidence="1" type="ORF">HNP46_006339</name>
</gene>
<evidence type="ECO:0000313" key="1">
    <source>
        <dbReference type="EMBL" id="MBB4867426.1"/>
    </source>
</evidence>
<name>A0A7W7P468_PSENT</name>
<dbReference type="AlphaFoldDB" id="A0A7W7P468"/>
<sequence length="573" mass="63395">MMTQDETQEFLFQQEGYGFRLVAQRYDYFVENNYWQSMDGIALTDYSCVECAQMGVLASILGDYRLLAECVLSMKGEPIILEWVEENIAGRIGEETFWIPSDLNSKWGLEHLVEKKCAHDHLRMTHLLAGGESLVKAGPWGHFLIGALSSDVCDFENQLVSDAKLPLPALVAGRVEAAGLLDGLLKLGKSQGSAAEWFDDMLCWASPEMVAAYPGQLDPFDSIVRLIADGPEHSTNYHTVTLNGPASKWEVNDIEQVGRLTYGLLPKDRHGNGIDFVLGRNFLPSVTEAVFSANPVLVLCRTSVAFLDQFAREPAGNQSEYDDALKSYLPLNLLALRHMEANGTELGSDPAVEVRYDFGPKGILTLERESVEGFLSTSTNTPEVAPGIQKLIPERYLQAMLYKKMAGSISPDDAAHLRDAYGADITGSVISVNLSDEELKALEKKAVLLRSDCKVTFRACDYLSAEQLQGAVTRARAFFQGRLEVCGVDMDTATEAEILARWHELPAGQMSLAHEDLRVVGRMRGFDAFLPVLKGQEDWAMAYQFFGADAVEPYIDRLPDRLATKMCMDGFSI</sequence>
<dbReference type="EMBL" id="JACHLI010000040">
    <property type="protein sequence ID" value="MBB4867426.1"/>
    <property type="molecule type" value="Genomic_DNA"/>
</dbReference>